<gene>
    <name evidence="1" type="ORF">PRABACTJOHN_02725</name>
</gene>
<dbReference type="Proteomes" id="UP000005510">
    <property type="component" value="Unassembled WGS sequence"/>
</dbReference>
<dbReference type="HOGENOM" id="CLU_2827245_0_0_10"/>
<comment type="caution">
    <text evidence="1">The sequence shown here is derived from an EMBL/GenBank/DDBJ whole genome shotgun (WGS) entry which is preliminary data.</text>
</comment>
<reference evidence="1 2" key="1">
    <citation type="submission" date="2008-10" db="EMBL/GenBank/DDBJ databases">
        <title>Draft genome sequence of Parabacteroides johnsonii (DSM 18315).</title>
        <authorList>
            <person name="Sudarsanam P."/>
            <person name="Ley R."/>
            <person name="Guruge J."/>
            <person name="Turnbaugh P.J."/>
            <person name="Mahowald M."/>
            <person name="Liep D."/>
            <person name="Gordon J."/>
        </authorList>
    </citation>
    <scope>NUCLEOTIDE SEQUENCE [LARGE SCALE GENOMIC DNA]</scope>
    <source>
        <strain evidence="1 2">DSM 18315</strain>
    </source>
</reference>
<dbReference type="AlphaFoldDB" id="B7BCF6"/>
<dbReference type="EMBL" id="ABYH01000299">
    <property type="protein sequence ID" value="EEC95889.1"/>
    <property type="molecule type" value="Genomic_DNA"/>
</dbReference>
<name>B7BCF6_9BACT</name>
<evidence type="ECO:0000313" key="2">
    <source>
        <dbReference type="Proteomes" id="UP000005510"/>
    </source>
</evidence>
<evidence type="ECO:0000313" key="1">
    <source>
        <dbReference type="EMBL" id="EEC95889.1"/>
    </source>
</evidence>
<sequence length="66" mass="7843">MICLFLVVSYIINNKWYAKCIINQTKFSIKIQGNRTKFISLHRNKKLLLLNLVRLPYEPIKSSFQV</sequence>
<reference evidence="1 2" key="2">
    <citation type="submission" date="2008-10" db="EMBL/GenBank/DDBJ databases">
        <authorList>
            <person name="Fulton L."/>
            <person name="Clifton S."/>
            <person name="Fulton B."/>
            <person name="Xu J."/>
            <person name="Minx P."/>
            <person name="Pepin K.H."/>
            <person name="Johnson M."/>
            <person name="Bhonagiri V."/>
            <person name="Nash W.E."/>
            <person name="Mardis E.R."/>
            <person name="Wilson R.K."/>
        </authorList>
    </citation>
    <scope>NUCLEOTIDE SEQUENCE [LARGE SCALE GENOMIC DNA]</scope>
    <source>
        <strain evidence="1 2">DSM 18315</strain>
    </source>
</reference>
<protein>
    <submittedName>
        <fullName evidence="1">Uncharacterized protein</fullName>
    </submittedName>
</protein>
<accession>B7BCF6</accession>
<dbReference type="STRING" id="537006.PRABACTJOHN_02725"/>
<organism evidence="1 2">
    <name type="scientific">Parabacteroides johnsonii DSM 18315</name>
    <dbReference type="NCBI Taxonomy" id="537006"/>
    <lineage>
        <taxon>Bacteria</taxon>
        <taxon>Pseudomonadati</taxon>
        <taxon>Bacteroidota</taxon>
        <taxon>Bacteroidia</taxon>
        <taxon>Bacteroidales</taxon>
        <taxon>Tannerellaceae</taxon>
        <taxon>Parabacteroides</taxon>
    </lineage>
</organism>
<proteinExistence type="predicted"/>